<keyword evidence="4" id="KW-1185">Reference proteome</keyword>
<evidence type="ECO:0000256" key="2">
    <source>
        <dbReference type="SAM" id="Phobius"/>
    </source>
</evidence>
<keyword evidence="2" id="KW-0812">Transmembrane</keyword>
<comment type="caution">
    <text evidence="3">The sequence shown here is derived from an EMBL/GenBank/DDBJ whole genome shotgun (WGS) entry which is preliminary data.</text>
</comment>
<reference evidence="3 4" key="1">
    <citation type="submission" date="2020-03" db="EMBL/GenBank/DDBJ databases">
        <title>Draft genome of Streptomyces sp. ventii, isolated from the Axial Seamount in the Pacific Ocean, and resequencing of the two type strains Streptomyces lonarensis strain NCL 716 and Streptomyces bohaiensis strain 11A07.</title>
        <authorList>
            <person name="Loughran R.M."/>
            <person name="Pfannmuller K.M."/>
            <person name="Wasson B.J."/>
            <person name="Deadmond M.C."/>
            <person name="Paddock B.E."/>
            <person name="Koyack M.J."/>
            <person name="Gallegos D.A."/>
            <person name="Mitchell E.A."/>
            <person name="Ushijima B."/>
            <person name="Saw J.H."/>
            <person name="Mcphail K.L."/>
            <person name="Videau P."/>
        </authorList>
    </citation>
    <scope>NUCLEOTIDE SEQUENCE [LARGE SCALE GENOMIC DNA]</scope>
    <source>
        <strain evidence="3 4">11A07</strain>
    </source>
</reference>
<evidence type="ECO:0000313" key="3">
    <source>
        <dbReference type="EMBL" id="NJQ13664.1"/>
    </source>
</evidence>
<dbReference type="Proteomes" id="UP000727056">
    <property type="component" value="Unassembled WGS sequence"/>
</dbReference>
<feature type="region of interest" description="Disordered" evidence="1">
    <location>
        <begin position="1"/>
        <end position="20"/>
    </location>
</feature>
<protein>
    <submittedName>
        <fullName evidence="3">Uncharacterized protein</fullName>
    </submittedName>
</protein>
<dbReference type="EMBL" id="JAAVJC010000005">
    <property type="protein sequence ID" value="NJQ13664.1"/>
    <property type="molecule type" value="Genomic_DNA"/>
</dbReference>
<proteinExistence type="predicted"/>
<organism evidence="3 4">
    <name type="scientific">Streptomyces bohaiensis</name>
    <dbReference type="NCBI Taxonomy" id="1431344"/>
    <lineage>
        <taxon>Bacteria</taxon>
        <taxon>Bacillati</taxon>
        <taxon>Actinomycetota</taxon>
        <taxon>Actinomycetes</taxon>
        <taxon>Kitasatosporales</taxon>
        <taxon>Streptomycetaceae</taxon>
        <taxon>Streptomyces</taxon>
    </lineage>
</organism>
<keyword evidence="2" id="KW-0472">Membrane</keyword>
<feature type="region of interest" description="Disordered" evidence="1">
    <location>
        <begin position="52"/>
        <end position="81"/>
    </location>
</feature>
<evidence type="ECO:0000313" key="4">
    <source>
        <dbReference type="Proteomes" id="UP000727056"/>
    </source>
</evidence>
<gene>
    <name evidence="3" type="ORF">HCN52_01565</name>
</gene>
<feature type="transmembrane region" description="Helical" evidence="2">
    <location>
        <begin position="30"/>
        <end position="51"/>
    </location>
</feature>
<keyword evidence="2" id="KW-1133">Transmembrane helix</keyword>
<evidence type="ECO:0000256" key="1">
    <source>
        <dbReference type="SAM" id="MobiDB-lite"/>
    </source>
</evidence>
<sequence>MRASPQPIGPPSGNVDAPQPFEVRSPAVRVGGFVLLLLGAFATALLVGSLMGPVSPDMHPGEGEAPSGTGGGGHDHGMAVR</sequence>
<accession>A0ABX1C352</accession>
<dbReference type="RefSeq" id="WP_168086503.1">
    <property type="nucleotide sequence ID" value="NZ_BHZH01000065.1"/>
</dbReference>
<name>A0ABX1C352_9ACTN</name>